<dbReference type="InterPro" id="IPR007197">
    <property type="entry name" value="rSAM"/>
</dbReference>
<protein>
    <recommendedName>
        <fullName evidence="5">Radical SAM core domain-containing protein</fullName>
    </recommendedName>
</protein>
<evidence type="ECO:0000313" key="6">
    <source>
        <dbReference type="EMBL" id="GAA3623212.1"/>
    </source>
</evidence>
<keyword evidence="2" id="KW-0479">Metal-binding</keyword>
<organism evidence="6 7">
    <name type="scientific">Nonomuraea rosea</name>
    <dbReference type="NCBI Taxonomy" id="638574"/>
    <lineage>
        <taxon>Bacteria</taxon>
        <taxon>Bacillati</taxon>
        <taxon>Actinomycetota</taxon>
        <taxon>Actinomycetes</taxon>
        <taxon>Streptosporangiales</taxon>
        <taxon>Streptosporangiaceae</taxon>
        <taxon>Nonomuraea</taxon>
    </lineage>
</organism>
<dbReference type="Proteomes" id="UP001500630">
    <property type="component" value="Unassembled WGS sequence"/>
</dbReference>
<dbReference type="EMBL" id="BAABDQ010000069">
    <property type="protein sequence ID" value="GAA3623212.1"/>
    <property type="molecule type" value="Genomic_DNA"/>
</dbReference>
<dbReference type="SUPFAM" id="SSF102114">
    <property type="entry name" value="Radical SAM enzymes"/>
    <property type="match status" value="1"/>
</dbReference>
<accession>A0ABP7A1R3</accession>
<dbReference type="Pfam" id="PF04055">
    <property type="entry name" value="Radical_SAM"/>
    <property type="match status" value="1"/>
</dbReference>
<dbReference type="InterPro" id="IPR058240">
    <property type="entry name" value="rSAM_sf"/>
</dbReference>
<comment type="caution">
    <text evidence="6">The sequence shown here is derived from an EMBL/GenBank/DDBJ whole genome shotgun (WGS) entry which is preliminary data.</text>
</comment>
<proteinExistence type="predicted"/>
<sequence>MRCNFCYDELVPSALKRWVPLDDIKLALMKFRNYYLNEYVDFMGGEPSYHPDVLEVVRYSASIGLKPTLVTHGMRLADIEFATALRDAGVHDFLVSVHAVGDTLHKIHRRGRDNSAKQQQGLDNLRSLGVPFRFNTTVVRDTLAELPVVAELAVQTGARAVNFLTFNPHFEWGGEAPPFQVQHSEAAVALKEAIDILTAGEVEANVRYMPLCTMRGYEQHIFTQFQLPYDTHEWDYNSWYDTGFAGRPDQDWYLEASERQRIRHGYVHAKPCEGCSLRAICDGVSEQYLDRFGDGELQPYNGPDIFNPTHFIAEQPVIASEPSTPPPPIDEALASPLPLTQFAEKIENRAGVSVEFSPKRR</sequence>
<dbReference type="Gene3D" id="3.20.20.70">
    <property type="entry name" value="Aldolase class I"/>
    <property type="match status" value="1"/>
</dbReference>
<evidence type="ECO:0000256" key="4">
    <source>
        <dbReference type="ARBA" id="ARBA00023014"/>
    </source>
</evidence>
<dbReference type="PROSITE" id="PS51918">
    <property type="entry name" value="RADICAL_SAM"/>
    <property type="match status" value="1"/>
</dbReference>
<dbReference type="PANTHER" id="PTHR11228:SF7">
    <property type="entry name" value="PQQA PEPTIDE CYCLASE"/>
    <property type="match status" value="1"/>
</dbReference>
<feature type="domain" description="Radical SAM core" evidence="5">
    <location>
        <begin position="1"/>
        <end position="201"/>
    </location>
</feature>
<evidence type="ECO:0000313" key="7">
    <source>
        <dbReference type="Proteomes" id="UP001500630"/>
    </source>
</evidence>
<dbReference type="PANTHER" id="PTHR11228">
    <property type="entry name" value="RADICAL SAM DOMAIN PROTEIN"/>
    <property type="match status" value="1"/>
</dbReference>
<reference evidence="7" key="1">
    <citation type="journal article" date="2019" name="Int. J. Syst. Evol. Microbiol.">
        <title>The Global Catalogue of Microorganisms (GCM) 10K type strain sequencing project: providing services to taxonomists for standard genome sequencing and annotation.</title>
        <authorList>
            <consortium name="The Broad Institute Genomics Platform"/>
            <consortium name="The Broad Institute Genome Sequencing Center for Infectious Disease"/>
            <person name="Wu L."/>
            <person name="Ma J."/>
        </authorList>
    </citation>
    <scope>NUCLEOTIDE SEQUENCE [LARGE SCALE GENOMIC DNA]</scope>
    <source>
        <strain evidence="7">JCM 17326</strain>
    </source>
</reference>
<keyword evidence="3" id="KW-0408">Iron</keyword>
<keyword evidence="7" id="KW-1185">Reference proteome</keyword>
<evidence type="ECO:0000256" key="1">
    <source>
        <dbReference type="ARBA" id="ARBA00022691"/>
    </source>
</evidence>
<keyword evidence="1" id="KW-0949">S-adenosyl-L-methionine</keyword>
<dbReference type="CDD" id="cd01335">
    <property type="entry name" value="Radical_SAM"/>
    <property type="match status" value="1"/>
</dbReference>
<evidence type="ECO:0000256" key="3">
    <source>
        <dbReference type="ARBA" id="ARBA00023004"/>
    </source>
</evidence>
<name>A0ABP7A1R3_9ACTN</name>
<dbReference type="InterPro" id="IPR013785">
    <property type="entry name" value="Aldolase_TIM"/>
</dbReference>
<gene>
    <name evidence="6" type="ORF">GCM10022419_131110</name>
</gene>
<keyword evidence="4" id="KW-0411">Iron-sulfur</keyword>
<evidence type="ECO:0000256" key="2">
    <source>
        <dbReference type="ARBA" id="ARBA00022723"/>
    </source>
</evidence>
<dbReference type="InterPro" id="IPR050377">
    <property type="entry name" value="Radical_SAM_PqqE_MftC-like"/>
</dbReference>
<evidence type="ECO:0000259" key="5">
    <source>
        <dbReference type="PROSITE" id="PS51918"/>
    </source>
</evidence>